<organism evidence="1 3">
    <name type="scientific">Rotaria magnacalcarata</name>
    <dbReference type="NCBI Taxonomy" id="392030"/>
    <lineage>
        <taxon>Eukaryota</taxon>
        <taxon>Metazoa</taxon>
        <taxon>Spiralia</taxon>
        <taxon>Gnathifera</taxon>
        <taxon>Rotifera</taxon>
        <taxon>Eurotatoria</taxon>
        <taxon>Bdelloidea</taxon>
        <taxon>Philodinida</taxon>
        <taxon>Philodinidae</taxon>
        <taxon>Rotaria</taxon>
    </lineage>
</organism>
<accession>A0A8S2ZAQ5</accession>
<dbReference type="Proteomes" id="UP000681720">
    <property type="component" value="Unassembled WGS sequence"/>
</dbReference>
<feature type="non-terminal residue" evidence="1">
    <location>
        <position position="1"/>
    </location>
</feature>
<reference evidence="1" key="1">
    <citation type="submission" date="2021-02" db="EMBL/GenBank/DDBJ databases">
        <authorList>
            <person name="Nowell W R."/>
        </authorList>
    </citation>
    <scope>NUCLEOTIDE SEQUENCE</scope>
</reference>
<dbReference type="AlphaFoldDB" id="A0A8S2ZAQ5"/>
<comment type="caution">
    <text evidence="1">The sequence shown here is derived from an EMBL/GenBank/DDBJ whole genome shotgun (WGS) entry which is preliminary data.</text>
</comment>
<evidence type="ECO:0000313" key="2">
    <source>
        <dbReference type="EMBL" id="CAF4743690.1"/>
    </source>
</evidence>
<dbReference type="EMBL" id="CAJOBI010106248">
    <property type="protein sequence ID" value="CAF4611642.1"/>
    <property type="molecule type" value="Genomic_DNA"/>
</dbReference>
<proteinExistence type="predicted"/>
<name>A0A8S2ZAQ5_9BILA</name>
<protein>
    <submittedName>
        <fullName evidence="1">Uncharacterized protein</fullName>
    </submittedName>
</protein>
<gene>
    <name evidence="2" type="ORF">GIL414_LOCUS44845</name>
    <name evidence="1" type="ORF">SMN809_LOCUS39506</name>
</gene>
<evidence type="ECO:0000313" key="3">
    <source>
        <dbReference type="Proteomes" id="UP000676336"/>
    </source>
</evidence>
<sequence>MVMIILLNKNNRLYQLAVKQFLSNQQIKTTMNYME</sequence>
<evidence type="ECO:0000313" key="1">
    <source>
        <dbReference type="EMBL" id="CAF4611642.1"/>
    </source>
</evidence>
<dbReference type="EMBL" id="CAJOBJ010136325">
    <property type="protein sequence ID" value="CAF4743690.1"/>
    <property type="molecule type" value="Genomic_DNA"/>
</dbReference>
<dbReference type="Proteomes" id="UP000676336">
    <property type="component" value="Unassembled WGS sequence"/>
</dbReference>